<keyword evidence="5" id="KW-0997">Cell inner membrane</keyword>
<dbReference type="SUPFAM" id="SSF47384">
    <property type="entry name" value="Homodimeric domain of signal transducing histidine kinase"/>
    <property type="match status" value="1"/>
</dbReference>
<dbReference type="Gene3D" id="3.30.565.10">
    <property type="entry name" value="Histidine kinase-like ATPase, C-terminal domain"/>
    <property type="match status" value="1"/>
</dbReference>
<evidence type="ECO:0000256" key="2">
    <source>
        <dbReference type="ARBA" id="ARBA00004429"/>
    </source>
</evidence>
<dbReference type="PROSITE" id="PS50109">
    <property type="entry name" value="HIS_KIN"/>
    <property type="match status" value="1"/>
</dbReference>
<keyword evidence="21" id="KW-1185">Reference proteome</keyword>
<feature type="domain" description="Histidine kinase" evidence="19">
    <location>
        <begin position="404"/>
        <end position="616"/>
    </location>
</feature>
<keyword evidence="12 18" id="KW-1133">Transmembrane helix</keyword>
<dbReference type="InterPro" id="IPR017055">
    <property type="entry name" value="Sig_transdc_His_kinase_DctB"/>
</dbReference>
<dbReference type="InterPro" id="IPR036097">
    <property type="entry name" value="HisK_dim/P_sf"/>
</dbReference>
<dbReference type="Pfam" id="PF02743">
    <property type="entry name" value="dCache_1"/>
    <property type="match status" value="1"/>
</dbReference>
<evidence type="ECO:0000256" key="8">
    <source>
        <dbReference type="ARBA" id="ARBA00022692"/>
    </source>
</evidence>
<evidence type="ECO:0000256" key="14">
    <source>
        <dbReference type="ARBA" id="ARBA00023136"/>
    </source>
</evidence>
<dbReference type="SMART" id="SM00388">
    <property type="entry name" value="HisKA"/>
    <property type="match status" value="1"/>
</dbReference>
<comment type="subcellular location">
    <subcellularLocation>
        <location evidence="2">Cell inner membrane</location>
        <topology evidence="2">Multi-pass membrane protein</topology>
    </subcellularLocation>
</comment>
<dbReference type="PRINTS" id="PR00344">
    <property type="entry name" value="BCTRLSENSOR"/>
</dbReference>
<dbReference type="Gene3D" id="1.10.287.130">
    <property type="match status" value="1"/>
</dbReference>
<evidence type="ECO:0000256" key="18">
    <source>
        <dbReference type="SAM" id="Phobius"/>
    </source>
</evidence>
<feature type="coiled-coil region" evidence="17">
    <location>
        <begin position="333"/>
        <end position="371"/>
    </location>
</feature>
<dbReference type="AlphaFoldDB" id="A0A6B2JFM3"/>
<evidence type="ECO:0000256" key="4">
    <source>
        <dbReference type="ARBA" id="ARBA00022475"/>
    </source>
</evidence>
<evidence type="ECO:0000256" key="10">
    <source>
        <dbReference type="ARBA" id="ARBA00022777"/>
    </source>
</evidence>
<evidence type="ECO:0000256" key="5">
    <source>
        <dbReference type="ARBA" id="ARBA00022519"/>
    </source>
</evidence>
<dbReference type="InterPro" id="IPR036890">
    <property type="entry name" value="HATPase_C_sf"/>
</dbReference>
<dbReference type="EMBL" id="JAAGAB010000001">
    <property type="protein sequence ID" value="NDU99860.1"/>
    <property type="molecule type" value="Genomic_DNA"/>
</dbReference>
<dbReference type="SUPFAM" id="SSF55874">
    <property type="entry name" value="ATPase domain of HSP90 chaperone/DNA topoisomerase II/histidine kinase"/>
    <property type="match status" value="1"/>
</dbReference>
<dbReference type="FunFam" id="1.10.287.130:FF:000049">
    <property type="entry name" value="C4-dicarboxylate transport sensor protein DctB"/>
    <property type="match status" value="1"/>
</dbReference>
<evidence type="ECO:0000256" key="16">
    <source>
        <dbReference type="ARBA" id="ARBA00073143"/>
    </source>
</evidence>
<evidence type="ECO:0000256" key="9">
    <source>
        <dbReference type="ARBA" id="ARBA00022741"/>
    </source>
</evidence>
<dbReference type="SUPFAM" id="SSF103190">
    <property type="entry name" value="Sensory domain-like"/>
    <property type="match status" value="1"/>
</dbReference>
<feature type="transmembrane region" description="Helical" evidence="18">
    <location>
        <begin position="311"/>
        <end position="330"/>
    </location>
</feature>
<keyword evidence="9" id="KW-0547">Nucleotide-binding</keyword>
<evidence type="ECO:0000256" key="13">
    <source>
        <dbReference type="ARBA" id="ARBA00023012"/>
    </source>
</evidence>
<dbReference type="GO" id="GO:0005886">
    <property type="term" value="C:plasma membrane"/>
    <property type="evidence" value="ECO:0007669"/>
    <property type="project" value="UniProtKB-SubCell"/>
</dbReference>
<keyword evidence="11" id="KW-0067">ATP-binding</keyword>
<dbReference type="InterPro" id="IPR003661">
    <property type="entry name" value="HisK_dim/P_dom"/>
</dbReference>
<dbReference type="Pfam" id="PF02518">
    <property type="entry name" value="HATPase_c"/>
    <property type="match status" value="1"/>
</dbReference>
<keyword evidence="17" id="KW-0175">Coiled coil</keyword>
<evidence type="ECO:0000313" key="20">
    <source>
        <dbReference type="EMBL" id="NDU99860.1"/>
    </source>
</evidence>
<evidence type="ECO:0000313" key="21">
    <source>
        <dbReference type="Proteomes" id="UP000474757"/>
    </source>
</evidence>
<evidence type="ECO:0000256" key="17">
    <source>
        <dbReference type="SAM" id="Coils"/>
    </source>
</evidence>
<dbReference type="InterPro" id="IPR003594">
    <property type="entry name" value="HATPase_dom"/>
</dbReference>
<dbReference type="InterPro" id="IPR029151">
    <property type="entry name" value="Sensor-like_sf"/>
</dbReference>
<dbReference type="InterPro" id="IPR005467">
    <property type="entry name" value="His_kinase_dom"/>
</dbReference>
<dbReference type="PIRSF" id="PIRSF036431">
    <property type="entry name" value="STHK_DctB"/>
    <property type="match status" value="1"/>
</dbReference>
<evidence type="ECO:0000256" key="3">
    <source>
        <dbReference type="ARBA" id="ARBA00012438"/>
    </source>
</evidence>
<keyword evidence="7" id="KW-0808">Transferase</keyword>
<keyword evidence="10 20" id="KW-0418">Kinase</keyword>
<organism evidence="20 21">
    <name type="scientific">Pseudoroseicyclus tamaricis</name>
    <dbReference type="NCBI Taxonomy" id="2705421"/>
    <lineage>
        <taxon>Bacteria</taxon>
        <taxon>Pseudomonadati</taxon>
        <taxon>Pseudomonadota</taxon>
        <taxon>Alphaproteobacteria</taxon>
        <taxon>Rhodobacterales</taxon>
        <taxon>Paracoccaceae</taxon>
        <taxon>Pseudoroseicyclus</taxon>
    </lineage>
</organism>
<dbReference type="PANTHER" id="PTHR43065">
    <property type="entry name" value="SENSOR HISTIDINE KINASE"/>
    <property type="match status" value="1"/>
</dbReference>
<protein>
    <recommendedName>
        <fullName evidence="16">C4-dicarboxylate transport sensor protein DctB</fullName>
        <ecNumber evidence="3">2.7.13.3</ecNumber>
    </recommendedName>
</protein>
<dbReference type="FunFam" id="3.30.450.20:FF:000127">
    <property type="entry name" value="C4-dicarboxylate transport sensor protein"/>
    <property type="match status" value="1"/>
</dbReference>
<dbReference type="InterPro" id="IPR033479">
    <property type="entry name" value="dCache_1"/>
</dbReference>
<evidence type="ECO:0000256" key="12">
    <source>
        <dbReference type="ARBA" id="ARBA00022989"/>
    </source>
</evidence>
<name>A0A6B2JFM3_9RHOB</name>
<accession>A0A6B2JFM3</accession>
<dbReference type="EC" id="2.7.13.3" evidence="3"/>
<dbReference type="InterPro" id="IPR004358">
    <property type="entry name" value="Sig_transdc_His_kin-like_C"/>
</dbReference>
<dbReference type="CDD" id="cd00082">
    <property type="entry name" value="HisKA"/>
    <property type="match status" value="1"/>
</dbReference>
<evidence type="ECO:0000256" key="7">
    <source>
        <dbReference type="ARBA" id="ARBA00022679"/>
    </source>
</evidence>
<dbReference type="GO" id="GO:0005524">
    <property type="term" value="F:ATP binding"/>
    <property type="evidence" value="ECO:0007669"/>
    <property type="project" value="UniProtKB-KW"/>
</dbReference>
<keyword evidence="8 18" id="KW-0812">Transmembrane</keyword>
<evidence type="ECO:0000259" key="19">
    <source>
        <dbReference type="PROSITE" id="PS50109"/>
    </source>
</evidence>
<sequence length="624" mass="66466">MQSVIRPISLSRPSRLTPAATLVAALLVALVLGAAALLAVQGVLRDRAADDAASILARTEGTVTGWLARHRALPSLYAEDPRVRATLTPDVTPAELIALGEVLKEWNDIAGTSDTYVMGPDGTTLAASNQFGEVSFVGRNFSFRPYFTEAIAGQSGRFFGLGTTSGLRGYYVSAPIRDGETILGVIAVKISPDVLEAALADAANPLFVTDDAGVVILSGLPELRLTALRPAPAEAQARVEETRRYDLGAIAPAPVATAGDWASLPTVTGPATTEGGRPRDYIRFDAPVPGESWQMHLLYDTAALRSQMRTALAAVIAALVAAGALAGLAMQRRRRLEDRLAERERARVELARKVEARTAELSASNRRLEAEVSERIAAEASLRQTQGELVQAGKLAALGQMSAALSHEFNQPLTAIRTYAENARAFYDAGRSERAEDNLRRILRLTERMAQLSKHLTRFARRSDGETGAVALDGVIAEALALLSGRITRRGAEVRVEGEGGLAVMGGAVRLQHVVMNLVGNAMEAVPEERVPQIAIRCAVEGERVTMVVEDNGEGIPEEVLPKVFDPFFTTKEVGSGLGLGLSICYNIVRDFGGEMRAEPRGAGGARFVVTLARAAEAPQVAAQ</sequence>
<dbReference type="SMART" id="SM00387">
    <property type="entry name" value="HATPase_c"/>
    <property type="match status" value="1"/>
</dbReference>
<keyword evidence="4" id="KW-1003">Cell membrane</keyword>
<keyword evidence="14 18" id="KW-0472">Membrane</keyword>
<comment type="catalytic activity">
    <reaction evidence="1">
        <text>ATP + protein L-histidine = ADP + protein N-phospho-L-histidine.</text>
        <dbReference type="EC" id="2.7.13.3"/>
    </reaction>
</comment>
<dbReference type="RefSeq" id="WP_163889691.1">
    <property type="nucleotide sequence ID" value="NZ_JAAFYS010000001.1"/>
</dbReference>
<dbReference type="Gene3D" id="3.30.450.20">
    <property type="entry name" value="PAS domain"/>
    <property type="match status" value="2"/>
</dbReference>
<gene>
    <name evidence="20" type="ORF">GZA08_02600</name>
</gene>
<evidence type="ECO:0000256" key="11">
    <source>
        <dbReference type="ARBA" id="ARBA00022840"/>
    </source>
</evidence>
<proteinExistence type="predicted"/>
<dbReference type="PANTHER" id="PTHR43065:SF46">
    <property type="entry name" value="C4-DICARBOXYLATE TRANSPORT SENSOR PROTEIN DCTB"/>
    <property type="match status" value="1"/>
</dbReference>
<dbReference type="GO" id="GO:0000155">
    <property type="term" value="F:phosphorelay sensor kinase activity"/>
    <property type="evidence" value="ECO:0007669"/>
    <property type="project" value="InterPro"/>
</dbReference>
<dbReference type="Pfam" id="PF00512">
    <property type="entry name" value="HisKA"/>
    <property type="match status" value="1"/>
</dbReference>
<keyword evidence="6" id="KW-0597">Phosphoprotein</keyword>
<comment type="function">
    <text evidence="15">Member of the two-component regulatory system DctB/DctD involved in the transport of C4-dicarboxylates. DctB functions as a membrane-associated protein kinase that phosphorylates DctD in response to environmental signals.</text>
</comment>
<reference evidence="20 21" key="1">
    <citation type="submission" date="2020-02" db="EMBL/GenBank/DDBJ databases">
        <title>Pseudoroseicyclus tamarix, sp. nov., isolated from offshore sediment of a Tamarix chinensis forest.</title>
        <authorList>
            <person name="Gai Y."/>
        </authorList>
    </citation>
    <scope>NUCLEOTIDE SEQUENCE [LARGE SCALE GENOMIC DNA]</scope>
    <source>
        <strain evidence="20 21">CLL3-39</strain>
    </source>
</reference>
<evidence type="ECO:0000256" key="1">
    <source>
        <dbReference type="ARBA" id="ARBA00000085"/>
    </source>
</evidence>
<keyword evidence="13" id="KW-0902">Two-component regulatory system</keyword>
<evidence type="ECO:0000256" key="15">
    <source>
        <dbReference type="ARBA" id="ARBA00059004"/>
    </source>
</evidence>
<comment type="caution">
    <text evidence="20">The sequence shown here is derived from an EMBL/GenBank/DDBJ whole genome shotgun (WGS) entry which is preliminary data.</text>
</comment>
<dbReference type="Proteomes" id="UP000474757">
    <property type="component" value="Unassembled WGS sequence"/>
</dbReference>
<evidence type="ECO:0000256" key="6">
    <source>
        <dbReference type="ARBA" id="ARBA00022553"/>
    </source>
</evidence>